<sequence>FIPIPLPPSKREPRNTKTMIKLHRRIGLSTGQIMRPDASQRSEAFPANRTKPRPEIKLRR</sequence>
<gene>
    <name evidence="2" type="ORF">CFP56_040438</name>
</gene>
<dbReference type="EMBL" id="PKMF04000788">
    <property type="protein sequence ID" value="KAK7819320.1"/>
    <property type="molecule type" value="Genomic_DNA"/>
</dbReference>
<keyword evidence="3" id="KW-1185">Reference proteome</keyword>
<comment type="caution">
    <text evidence="2">The sequence shown here is derived from an EMBL/GenBank/DDBJ whole genome shotgun (WGS) entry which is preliminary data.</text>
</comment>
<protein>
    <submittedName>
        <fullName evidence="2">Uncharacterized protein</fullName>
    </submittedName>
</protein>
<proteinExistence type="predicted"/>
<evidence type="ECO:0000256" key="1">
    <source>
        <dbReference type="SAM" id="MobiDB-lite"/>
    </source>
</evidence>
<feature type="region of interest" description="Disordered" evidence="1">
    <location>
        <begin position="28"/>
        <end position="60"/>
    </location>
</feature>
<accession>A0AAW0IXM8</accession>
<dbReference type="Proteomes" id="UP000237347">
    <property type="component" value="Unassembled WGS sequence"/>
</dbReference>
<dbReference type="AlphaFoldDB" id="A0AAW0IXM8"/>
<organism evidence="2 3">
    <name type="scientific">Quercus suber</name>
    <name type="common">Cork oak</name>
    <dbReference type="NCBI Taxonomy" id="58331"/>
    <lineage>
        <taxon>Eukaryota</taxon>
        <taxon>Viridiplantae</taxon>
        <taxon>Streptophyta</taxon>
        <taxon>Embryophyta</taxon>
        <taxon>Tracheophyta</taxon>
        <taxon>Spermatophyta</taxon>
        <taxon>Magnoliopsida</taxon>
        <taxon>eudicotyledons</taxon>
        <taxon>Gunneridae</taxon>
        <taxon>Pentapetalae</taxon>
        <taxon>rosids</taxon>
        <taxon>fabids</taxon>
        <taxon>Fagales</taxon>
        <taxon>Fagaceae</taxon>
        <taxon>Quercus</taxon>
    </lineage>
</organism>
<feature type="non-terminal residue" evidence="2">
    <location>
        <position position="1"/>
    </location>
</feature>
<evidence type="ECO:0000313" key="3">
    <source>
        <dbReference type="Proteomes" id="UP000237347"/>
    </source>
</evidence>
<evidence type="ECO:0000313" key="2">
    <source>
        <dbReference type="EMBL" id="KAK7819320.1"/>
    </source>
</evidence>
<reference evidence="2 3" key="1">
    <citation type="journal article" date="2018" name="Sci. Data">
        <title>The draft genome sequence of cork oak.</title>
        <authorList>
            <person name="Ramos A.M."/>
            <person name="Usie A."/>
            <person name="Barbosa P."/>
            <person name="Barros P.M."/>
            <person name="Capote T."/>
            <person name="Chaves I."/>
            <person name="Simoes F."/>
            <person name="Abreu I."/>
            <person name="Carrasquinho I."/>
            <person name="Faro C."/>
            <person name="Guimaraes J.B."/>
            <person name="Mendonca D."/>
            <person name="Nobrega F."/>
            <person name="Rodrigues L."/>
            <person name="Saibo N.J.M."/>
            <person name="Varela M.C."/>
            <person name="Egas C."/>
            <person name="Matos J."/>
            <person name="Miguel C.M."/>
            <person name="Oliveira M.M."/>
            <person name="Ricardo C.P."/>
            <person name="Goncalves S."/>
        </authorList>
    </citation>
    <scope>NUCLEOTIDE SEQUENCE [LARGE SCALE GENOMIC DNA]</scope>
    <source>
        <strain evidence="3">cv. HL8</strain>
    </source>
</reference>
<name>A0AAW0IXM8_QUESU</name>